<dbReference type="Pfam" id="PF13568">
    <property type="entry name" value="OMP_b-brl_2"/>
    <property type="match status" value="1"/>
</dbReference>
<accession>A0A1M6EDQ7</accession>
<proteinExistence type="predicted"/>
<reference evidence="3" key="1">
    <citation type="submission" date="2016-11" db="EMBL/GenBank/DDBJ databases">
        <authorList>
            <person name="Varghese N."/>
            <person name="Submissions S."/>
        </authorList>
    </citation>
    <scope>NUCLEOTIDE SEQUENCE [LARGE SCALE GENOMIC DNA]</scope>
    <source>
        <strain evidence="3">DSM 22623</strain>
    </source>
</reference>
<evidence type="ECO:0000259" key="1">
    <source>
        <dbReference type="Pfam" id="PF13568"/>
    </source>
</evidence>
<feature type="domain" description="Outer membrane protein beta-barrel" evidence="1">
    <location>
        <begin position="62"/>
        <end position="238"/>
    </location>
</feature>
<evidence type="ECO:0000313" key="2">
    <source>
        <dbReference type="EMBL" id="SHI83594.1"/>
    </source>
</evidence>
<gene>
    <name evidence="2" type="ORF">SAMN04488508_103360</name>
</gene>
<dbReference type="InterPro" id="IPR025665">
    <property type="entry name" value="Beta-barrel_OMP_2"/>
</dbReference>
<evidence type="ECO:0000313" key="3">
    <source>
        <dbReference type="Proteomes" id="UP000184432"/>
    </source>
</evidence>
<protein>
    <submittedName>
        <fullName evidence="2">Outer membrane protein beta-barrel domain-containing protein</fullName>
    </submittedName>
</protein>
<organism evidence="2 3">
    <name type="scientific">Aquimarina spongiae</name>
    <dbReference type="NCBI Taxonomy" id="570521"/>
    <lineage>
        <taxon>Bacteria</taxon>
        <taxon>Pseudomonadati</taxon>
        <taxon>Bacteroidota</taxon>
        <taxon>Flavobacteriia</taxon>
        <taxon>Flavobacteriales</taxon>
        <taxon>Flavobacteriaceae</taxon>
        <taxon>Aquimarina</taxon>
    </lineage>
</organism>
<dbReference type="STRING" id="570521.SAMN04488508_103360"/>
<name>A0A1M6EDQ7_9FLAO</name>
<dbReference type="Proteomes" id="UP000184432">
    <property type="component" value="Unassembled WGS sequence"/>
</dbReference>
<keyword evidence="3" id="KW-1185">Reference proteome</keyword>
<dbReference type="AlphaFoldDB" id="A0A1M6EDQ7"/>
<sequence length="262" mass="30674">MQAFLVFCYVYAVSNRNRFILVFYMKRLLLFISCCFFINPLVCQIVPDLDTEAEEAIVVDSLYREDQFYVGFTYNLILNRPTDVSQSGFSGGFQLGFIRDMPINKRRNVAFGVGLGYSLNVFNHNLLIDESEATGKSIFSSLKGIDFNANRFATHLFEAPIEFRWRTSVPESHKFYRIYTGLRIGYMYYFRSRFEDETREVKLTNIEELNPWRIGATFTFGWNTFNFHFYYSLNPLFDDSAQIDGEKVNINTARVGLMFYIL</sequence>
<dbReference type="EMBL" id="FQYP01000003">
    <property type="protein sequence ID" value="SHI83594.1"/>
    <property type="molecule type" value="Genomic_DNA"/>
</dbReference>